<name>A0A6L2JI12_TANCI</name>
<feature type="compositionally biased region" description="Basic and acidic residues" evidence="2">
    <location>
        <begin position="546"/>
        <end position="562"/>
    </location>
</feature>
<protein>
    <submittedName>
        <fullName evidence="5">Reverse transcriptase domain-containing protein</fullName>
    </submittedName>
</protein>
<feature type="domain" description="Tf2-1-like SH3-like" evidence="4">
    <location>
        <begin position="959"/>
        <end position="1008"/>
    </location>
</feature>
<accession>A0A6L2JI12</accession>
<evidence type="ECO:0000313" key="5">
    <source>
        <dbReference type="EMBL" id="GEU35525.1"/>
    </source>
</evidence>
<organism evidence="5">
    <name type="scientific">Tanacetum cinerariifolium</name>
    <name type="common">Dalmatian daisy</name>
    <name type="synonym">Chrysanthemum cinerariifolium</name>
    <dbReference type="NCBI Taxonomy" id="118510"/>
    <lineage>
        <taxon>Eukaryota</taxon>
        <taxon>Viridiplantae</taxon>
        <taxon>Streptophyta</taxon>
        <taxon>Embryophyta</taxon>
        <taxon>Tracheophyta</taxon>
        <taxon>Spermatophyta</taxon>
        <taxon>Magnoliopsida</taxon>
        <taxon>eudicotyledons</taxon>
        <taxon>Gunneridae</taxon>
        <taxon>Pentapetalae</taxon>
        <taxon>asterids</taxon>
        <taxon>campanulids</taxon>
        <taxon>Asterales</taxon>
        <taxon>Asteraceae</taxon>
        <taxon>Asteroideae</taxon>
        <taxon>Anthemideae</taxon>
        <taxon>Anthemidinae</taxon>
        <taxon>Tanacetum</taxon>
    </lineage>
</organism>
<feature type="region of interest" description="Disordered" evidence="2">
    <location>
        <begin position="109"/>
        <end position="193"/>
    </location>
</feature>
<feature type="domain" description="Tf2-1-like SH3-like" evidence="4">
    <location>
        <begin position="1434"/>
        <end position="1478"/>
    </location>
</feature>
<keyword evidence="1" id="KW-0511">Multifunctional enzyme</keyword>
<gene>
    <name evidence="5" type="ORF">Tci_007503</name>
</gene>
<dbReference type="Gene3D" id="3.10.10.10">
    <property type="entry name" value="HIV Type 1 Reverse Transcriptase, subunit A, domain 1"/>
    <property type="match status" value="1"/>
</dbReference>
<feature type="region of interest" description="Disordered" evidence="2">
    <location>
        <begin position="624"/>
        <end position="645"/>
    </location>
</feature>
<feature type="region of interest" description="Disordered" evidence="2">
    <location>
        <begin position="546"/>
        <end position="579"/>
    </location>
</feature>
<evidence type="ECO:0000256" key="1">
    <source>
        <dbReference type="ARBA" id="ARBA00023268"/>
    </source>
</evidence>
<feature type="compositionally biased region" description="Acidic residues" evidence="2">
    <location>
        <begin position="116"/>
        <end position="167"/>
    </location>
</feature>
<dbReference type="InterPro" id="IPR041577">
    <property type="entry name" value="RT_RNaseH_2"/>
</dbReference>
<dbReference type="Gene3D" id="3.30.420.10">
    <property type="entry name" value="Ribonuclease H-like superfamily/Ribonuclease H"/>
    <property type="match status" value="1"/>
</dbReference>
<keyword evidence="5" id="KW-0695">RNA-directed DNA polymerase</keyword>
<dbReference type="PANTHER" id="PTHR37984:SF5">
    <property type="entry name" value="PROTEIN NYNRIN-LIKE"/>
    <property type="match status" value="1"/>
</dbReference>
<reference evidence="5" key="1">
    <citation type="journal article" date="2019" name="Sci. Rep.">
        <title>Draft genome of Tanacetum cinerariifolium, the natural source of mosquito coil.</title>
        <authorList>
            <person name="Yamashiro T."/>
            <person name="Shiraishi A."/>
            <person name="Satake H."/>
            <person name="Nakayama K."/>
        </authorList>
    </citation>
    <scope>NUCLEOTIDE SEQUENCE</scope>
</reference>
<dbReference type="InterPro" id="IPR036397">
    <property type="entry name" value="RNaseH_sf"/>
</dbReference>
<sequence>MSDSEDFTITYTEVSSPFEDLSDIGSLGVMVYGYDGLLMHPPSPDYVPETEHPPSPEYMPSPEHPISPVYVPYVPEPAYPEFMPPEDDVLLAEEQPLLDVIPPTADSLCYFTDFDPKEDPEEDDEDPEEDLTDYPTDRDDDDDEEEESSGDDAHEEDEDKDEDEEEERLAPADSLRAESPSTSHPLPLPPSTVLPHTRAYVVMMRAVAPSTYILAPRLETPPSGTPPLLPIPLPTSSPPLLLRSTDYKADVLEVTLPSRNRADYGFVGTMDVEIRRDPDKEIGYEITNVWEDPYEIAEDIPATDVAELNQRMTDFVTTIRQDIYEIYGRLDDAQNDRLLMSVRYEVRALQNTVLAHQTKIKELRAADRRRQAQLTQALTLLKTLQTQMKMAPKRTTRSTPATTTTITPVINAQLKTLIDQGVVDALAACDADRSRNGDDSHDLGTSSRRTERTARECTYTDFLKCQPKNFKGTKGVVDLTQWFERIKIVFNISNCTVKNQVKFVACTFHGIALTWWKSHSVMASKPKTMQDVVEFATELMDKKIRTFVERQTRNKRKSEDNSRNNQNQQQQNKRQNTSRVYIAGSARDCRSPTNAYTANNQKGTRASQKATCFEFGAQGHFKRECPKLKNNNHGNKGGNGNAPAKVYVPREGIHVDPARIESKKDWASPKTTMQICQFLGLVRYYQRFIAGFFKIAKSMTKLTQKGVKYDWGDKEEAAFQLIKKKFCSASILALPEGSEDFMIYCDASHKGLELLSDYDCEIRYYPGKSNVMADALSRKVQIKPLRVRALVMTIGLNLPKQILEAQIEARKLENFKKEDVGGMIRKDIPKEKLEPRTDRTLCFNRRSWLPCYGDLSTVTMHESHKSKYSIHPGFNKMYQDMKKLYWPSGLLVQPKIPQWKWDNITIDFITKLPKSSQGYDTIWVIVDRFTKSAILVPIFASKFWKLLQKALGTSLDMILFSKQGKLNPICVGPFKVLAKVGAVAYKLELPQELSRVHNTFHESNLKKCYADEPLVVLLDGLHFAEEPIEIIDREVKRLKRSRIPIFKVRWNSRKGSEFTWKREDQFQKKNILHHILGEIPRVWFNLEKETIILWWRYKGNEFIGELLRITPIGRRKWIDRKIKDERRIKRRIRMSSRTATIDLFNMIGDLVLQSEDGVGLAFNASILEIRRFTFNNFARRISSLIVKRMSSSIPPTSGITISITSELTSSESGGAISYDLMPGVGPVARSPYRLAPSEMKELSNQLQKLYDKGFIRPTSSPWGSLVLFVKKKDGSFRMCIDYRELNKLTVKNRYPLPRIDNLFDILKTAFRTRYGHYELQVMPFGLTNALAVFMDLRNRPREGIHVDPARIESIKDWASPKTTMEICQFLGLVRYYRRFIAGFLKIAKSMTKLTQKGVKYDWGDKEEAAFQLIKKKLCSASILALPEGSEDFVGKLNPICVGPFKVLAKVGVVAYKLELPQELSRVHNTFHVSNLKKCYADEPLVVPLDGLHFAEEPIEIMDREVKRLKRSRIPIFKVRWNSRRGPEFTWKREDQFQKKYPHLFIKTAPSSSTVS</sequence>
<dbReference type="EMBL" id="BKCJ010000700">
    <property type="protein sequence ID" value="GEU35525.1"/>
    <property type="molecule type" value="Genomic_DNA"/>
</dbReference>
<dbReference type="Pfam" id="PF17919">
    <property type="entry name" value="RT_RNaseH_2"/>
    <property type="match status" value="1"/>
</dbReference>
<proteinExistence type="predicted"/>
<feature type="domain" description="Reverse transcriptase/retrotransposon-derived protein RNase H-like" evidence="3">
    <location>
        <begin position="711"/>
        <end position="752"/>
    </location>
</feature>
<dbReference type="FunFam" id="3.30.70.270:FF:000063">
    <property type="entry name" value="Zinc knuckle domaincontaining protein"/>
    <property type="match status" value="1"/>
</dbReference>
<dbReference type="FunFam" id="3.10.10.10:FF:000002">
    <property type="entry name" value="Retrovirus-related Pol polyprotein from transposon 17.6-like protein"/>
    <property type="match status" value="1"/>
</dbReference>
<dbReference type="CDD" id="cd01647">
    <property type="entry name" value="RT_LTR"/>
    <property type="match status" value="1"/>
</dbReference>
<dbReference type="GO" id="GO:0003676">
    <property type="term" value="F:nucleic acid binding"/>
    <property type="evidence" value="ECO:0007669"/>
    <property type="project" value="InterPro"/>
</dbReference>
<comment type="caution">
    <text evidence="5">The sequence shown here is derived from an EMBL/GenBank/DDBJ whole genome shotgun (WGS) entry which is preliminary data.</text>
</comment>
<evidence type="ECO:0000259" key="3">
    <source>
        <dbReference type="Pfam" id="PF17919"/>
    </source>
</evidence>
<dbReference type="Gene3D" id="3.30.70.270">
    <property type="match status" value="2"/>
</dbReference>
<dbReference type="SUPFAM" id="SSF56672">
    <property type="entry name" value="DNA/RNA polymerases"/>
    <property type="match status" value="2"/>
</dbReference>
<dbReference type="GO" id="GO:0003964">
    <property type="term" value="F:RNA-directed DNA polymerase activity"/>
    <property type="evidence" value="ECO:0007669"/>
    <property type="project" value="UniProtKB-KW"/>
</dbReference>
<dbReference type="Pfam" id="PF24626">
    <property type="entry name" value="SH3_Tf2-1"/>
    <property type="match status" value="2"/>
</dbReference>
<dbReference type="FunFam" id="3.30.70.270:FF:000020">
    <property type="entry name" value="Transposon Tf2-6 polyprotein-like Protein"/>
    <property type="match status" value="1"/>
</dbReference>
<keyword evidence="5" id="KW-0808">Transferase</keyword>
<evidence type="ECO:0000259" key="4">
    <source>
        <dbReference type="Pfam" id="PF24626"/>
    </source>
</evidence>
<dbReference type="PANTHER" id="PTHR37984">
    <property type="entry name" value="PROTEIN CBG26694"/>
    <property type="match status" value="1"/>
</dbReference>
<dbReference type="InterPro" id="IPR043128">
    <property type="entry name" value="Rev_trsase/Diguanyl_cyclase"/>
</dbReference>
<dbReference type="InterPro" id="IPR043502">
    <property type="entry name" value="DNA/RNA_pol_sf"/>
</dbReference>
<keyword evidence="5" id="KW-0548">Nucleotidyltransferase</keyword>
<dbReference type="InterPro" id="IPR056924">
    <property type="entry name" value="SH3_Tf2-1"/>
</dbReference>
<evidence type="ECO:0000256" key="2">
    <source>
        <dbReference type="SAM" id="MobiDB-lite"/>
    </source>
</evidence>
<feature type="region of interest" description="Disordered" evidence="2">
    <location>
        <begin position="43"/>
        <end position="62"/>
    </location>
</feature>
<dbReference type="InterPro" id="IPR050951">
    <property type="entry name" value="Retrovirus_Pol_polyprotein"/>
</dbReference>
<feature type="compositionally biased region" description="Low complexity" evidence="2">
    <location>
        <begin position="563"/>
        <end position="575"/>
    </location>
</feature>